<name>R7Q9R1_CHOCR</name>
<dbReference type="KEGG" id="ccp:CHC_T00003931001"/>
<organism evidence="1 2">
    <name type="scientific">Chondrus crispus</name>
    <name type="common">Carrageen Irish moss</name>
    <name type="synonym">Polymorpha crispa</name>
    <dbReference type="NCBI Taxonomy" id="2769"/>
    <lineage>
        <taxon>Eukaryota</taxon>
        <taxon>Rhodophyta</taxon>
        <taxon>Florideophyceae</taxon>
        <taxon>Rhodymeniophycidae</taxon>
        <taxon>Gigartinales</taxon>
        <taxon>Gigartinaceae</taxon>
        <taxon>Chondrus</taxon>
    </lineage>
</organism>
<dbReference type="RefSeq" id="XP_005715096.1">
    <property type="nucleotide sequence ID" value="XM_005715039.1"/>
</dbReference>
<dbReference type="GeneID" id="17322808"/>
<evidence type="ECO:0000313" key="1">
    <source>
        <dbReference type="EMBL" id="CDF35277.1"/>
    </source>
</evidence>
<accession>R7Q9R1</accession>
<dbReference type="Gramene" id="CDF35277">
    <property type="protein sequence ID" value="CDF35277"/>
    <property type="gene ID" value="CHC_T00003931001"/>
</dbReference>
<protein>
    <submittedName>
        <fullName evidence="1">Uncharacterized protein</fullName>
    </submittedName>
</protein>
<keyword evidence="2" id="KW-1185">Reference proteome</keyword>
<proteinExistence type="predicted"/>
<evidence type="ECO:0000313" key="2">
    <source>
        <dbReference type="Proteomes" id="UP000012073"/>
    </source>
</evidence>
<sequence>MPGFESTRTLQSAFVHCSHSDIWTNLNTLPSILSQLWQSSARVLISRYRPATTENR</sequence>
<dbReference type="AlphaFoldDB" id="R7Q9R1"/>
<reference evidence="2" key="1">
    <citation type="journal article" date="2013" name="Proc. Natl. Acad. Sci. U.S.A.">
        <title>Genome structure and metabolic features in the red seaweed Chondrus crispus shed light on evolution of the Archaeplastida.</title>
        <authorList>
            <person name="Collen J."/>
            <person name="Porcel B."/>
            <person name="Carre W."/>
            <person name="Ball S.G."/>
            <person name="Chaparro C."/>
            <person name="Tonon T."/>
            <person name="Barbeyron T."/>
            <person name="Michel G."/>
            <person name="Noel B."/>
            <person name="Valentin K."/>
            <person name="Elias M."/>
            <person name="Artiguenave F."/>
            <person name="Arun A."/>
            <person name="Aury J.M."/>
            <person name="Barbosa-Neto J.F."/>
            <person name="Bothwell J.H."/>
            <person name="Bouget F.Y."/>
            <person name="Brillet L."/>
            <person name="Cabello-Hurtado F."/>
            <person name="Capella-Gutierrez S."/>
            <person name="Charrier B."/>
            <person name="Cladiere L."/>
            <person name="Cock J.M."/>
            <person name="Coelho S.M."/>
            <person name="Colleoni C."/>
            <person name="Czjzek M."/>
            <person name="Da Silva C."/>
            <person name="Delage L."/>
            <person name="Denoeud F."/>
            <person name="Deschamps P."/>
            <person name="Dittami S.M."/>
            <person name="Gabaldon T."/>
            <person name="Gachon C.M."/>
            <person name="Groisillier A."/>
            <person name="Herve C."/>
            <person name="Jabbari K."/>
            <person name="Katinka M."/>
            <person name="Kloareg B."/>
            <person name="Kowalczyk N."/>
            <person name="Labadie K."/>
            <person name="Leblanc C."/>
            <person name="Lopez P.J."/>
            <person name="McLachlan D.H."/>
            <person name="Meslet-Cladiere L."/>
            <person name="Moustafa A."/>
            <person name="Nehr Z."/>
            <person name="Nyvall Collen P."/>
            <person name="Panaud O."/>
            <person name="Partensky F."/>
            <person name="Poulain J."/>
            <person name="Rensing S.A."/>
            <person name="Rousvoal S."/>
            <person name="Samson G."/>
            <person name="Symeonidi A."/>
            <person name="Weissenbach J."/>
            <person name="Zambounis A."/>
            <person name="Wincker P."/>
            <person name="Boyen C."/>
        </authorList>
    </citation>
    <scope>NUCLEOTIDE SEQUENCE [LARGE SCALE GENOMIC DNA]</scope>
    <source>
        <strain evidence="2">cv. Stackhouse</strain>
    </source>
</reference>
<dbReference type="EMBL" id="HG001726">
    <property type="protein sequence ID" value="CDF35277.1"/>
    <property type="molecule type" value="Genomic_DNA"/>
</dbReference>
<dbReference type="Proteomes" id="UP000012073">
    <property type="component" value="Unassembled WGS sequence"/>
</dbReference>
<gene>
    <name evidence="1" type="ORF">CHC_T00003931001</name>
</gene>